<feature type="non-terminal residue" evidence="1">
    <location>
        <position position="1"/>
    </location>
</feature>
<evidence type="ECO:0000313" key="2">
    <source>
        <dbReference type="Proteomes" id="UP001152795"/>
    </source>
</evidence>
<dbReference type="Proteomes" id="UP001152795">
    <property type="component" value="Unassembled WGS sequence"/>
</dbReference>
<dbReference type="OrthoDB" id="6145496at2759"/>
<keyword evidence="2" id="KW-1185">Reference proteome</keyword>
<dbReference type="AlphaFoldDB" id="A0A7D9JPV3"/>
<gene>
    <name evidence="1" type="ORF">PACLA_8A086360</name>
</gene>
<organism evidence="1 2">
    <name type="scientific">Paramuricea clavata</name>
    <name type="common">Red gorgonian</name>
    <name type="synonym">Violescent sea-whip</name>
    <dbReference type="NCBI Taxonomy" id="317549"/>
    <lineage>
        <taxon>Eukaryota</taxon>
        <taxon>Metazoa</taxon>
        <taxon>Cnidaria</taxon>
        <taxon>Anthozoa</taxon>
        <taxon>Octocorallia</taxon>
        <taxon>Malacalcyonacea</taxon>
        <taxon>Plexauridae</taxon>
        <taxon>Paramuricea</taxon>
    </lineage>
</organism>
<name>A0A7D9JPV3_PARCT</name>
<evidence type="ECO:0000313" key="1">
    <source>
        <dbReference type="EMBL" id="CAB4033009.1"/>
    </source>
</evidence>
<dbReference type="EMBL" id="CACRXK020018881">
    <property type="protein sequence ID" value="CAB4033009.1"/>
    <property type="molecule type" value="Genomic_DNA"/>
</dbReference>
<feature type="non-terminal residue" evidence="1">
    <location>
        <position position="104"/>
    </location>
</feature>
<sequence>EHESKALERFWNLESIGILPDEITTHEDKFVKEYQDSSIRLVNGRYCAKLPWKPNHDPLPTNEAVARGRTRSTSCLDEDEETMTFNDYCELQHGSPIGRHEDGP</sequence>
<reference evidence="1" key="1">
    <citation type="submission" date="2020-04" db="EMBL/GenBank/DDBJ databases">
        <authorList>
            <person name="Alioto T."/>
            <person name="Alioto T."/>
            <person name="Gomez Garrido J."/>
        </authorList>
    </citation>
    <scope>NUCLEOTIDE SEQUENCE</scope>
    <source>
        <strain evidence="1">A484AB</strain>
    </source>
</reference>
<protein>
    <submittedName>
        <fullName evidence="1">Uncharacterized protein</fullName>
    </submittedName>
</protein>
<comment type="caution">
    <text evidence="1">The sequence shown here is derived from an EMBL/GenBank/DDBJ whole genome shotgun (WGS) entry which is preliminary data.</text>
</comment>
<accession>A0A7D9JPV3</accession>
<proteinExistence type="predicted"/>